<dbReference type="PANTHER" id="PTHR38048:SF1">
    <property type="entry name" value="HEMERYTHRIN-LIKE DOMAIN-CONTAINING PROTEIN"/>
    <property type="match status" value="1"/>
</dbReference>
<gene>
    <name evidence="3" type="ORF">LTR09_005278</name>
</gene>
<evidence type="ECO:0000256" key="1">
    <source>
        <dbReference type="SAM" id="MobiDB-lite"/>
    </source>
</evidence>
<comment type="caution">
    <text evidence="3">The sequence shown here is derived from an EMBL/GenBank/DDBJ whole genome shotgun (WGS) entry which is preliminary data.</text>
</comment>
<feature type="region of interest" description="Disordered" evidence="1">
    <location>
        <begin position="1"/>
        <end position="35"/>
    </location>
</feature>
<dbReference type="CDD" id="cd12108">
    <property type="entry name" value="Hr-like"/>
    <property type="match status" value="1"/>
</dbReference>
<dbReference type="InterPro" id="IPR053206">
    <property type="entry name" value="Dimeric_xanthone_biosynth"/>
</dbReference>
<name>A0AAJ0DGA7_9PEZI</name>
<dbReference type="Proteomes" id="UP001271007">
    <property type="component" value="Unassembled WGS sequence"/>
</dbReference>
<feature type="domain" description="Hemerythrin-like" evidence="2">
    <location>
        <begin position="52"/>
        <end position="177"/>
    </location>
</feature>
<feature type="compositionally biased region" description="Basic and acidic residues" evidence="1">
    <location>
        <begin position="23"/>
        <end position="35"/>
    </location>
</feature>
<reference evidence="3" key="1">
    <citation type="submission" date="2023-04" db="EMBL/GenBank/DDBJ databases">
        <title>Black Yeasts Isolated from many extreme environments.</title>
        <authorList>
            <person name="Coleine C."/>
            <person name="Stajich J.E."/>
            <person name="Selbmann L."/>
        </authorList>
    </citation>
    <scope>NUCLEOTIDE SEQUENCE</scope>
    <source>
        <strain evidence="3">CCFEE 5312</strain>
    </source>
</reference>
<proteinExistence type="predicted"/>
<evidence type="ECO:0000313" key="4">
    <source>
        <dbReference type="Proteomes" id="UP001271007"/>
    </source>
</evidence>
<sequence length="199" mass="23824">MDAPENAFEKMAEEGLPHCTGPRQEEIQKEEEEKALPKLTKEQFRQYNSMAEHMNYFHEHFRQTWNLLYTACSTNKRPSGMSIKQFLSTSEQFVSHLTMHHTIEEQHIFPVLARKMPVFKKEMELLTQHKQIHNGLDKFEEYIKGCRSGERELRMEELKGVMDTFGKVLWEHLDDEVRTLGAENMRRYWTVEEMRRMPM</sequence>
<dbReference type="PANTHER" id="PTHR38048">
    <property type="entry name" value="EXPRESSED PROTEIN"/>
    <property type="match status" value="1"/>
</dbReference>
<dbReference type="InterPro" id="IPR012312">
    <property type="entry name" value="Hemerythrin-like"/>
</dbReference>
<feature type="compositionally biased region" description="Basic and acidic residues" evidence="1">
    <location>
        <begin position="7"/>
        <end position="16"/>
    </location>
</feature>
<accession>A0AAJ0DGA7</accession>
<dbReference type="EMBL" id="JAWDJX010000015">
    <property type="protein sequence ID" value="KAK3053534.1"/>
    <property type="molecule type" value="Genomic_DNA"/>
</dbReference>
<organism evidence="3 4">
    <name type="scientific">Extremus antarcticus</name>
    <dbReference type="NCBI Taxonomy" id="702011"/>
    <lineage>
        <taxon>Eukaryota</taxon>
        <taxon>Fungi</taxon>
        <taxon>Dikarya</taxon>
        <taxon>Ascomycota</taxon>
        <taxon>Pezizomycotina</taxon>
        <taxon>Dothideomycetes</taxon>
        <taxon>Dothideomycetidae</taxon>
        <taxon>Mycosphaerellales</taxon>
        <taxon>Extremaceae</taxon>
        <taxon>Extremus</taxon>
    </lineage>
</organism>
<dbReference type="AlphaFoldDB" id="A0AAJ0DGA7"/>
<protein>
    <recommendedName>
        <fullName evidence="2">Hemerythrin-like domain-containing protein</fullName>
    </recommendedName>
</protein>
<dbReference type="Pfam" id="PF01814">
    <property type="entry name" value="Hemerythrin"/>
    <property type="match status" value="1"/>
</dbReference>
<evidence type="ECO:0000259" key="2">
    <source>
        <dbReference type="Pfam" id="PF01814"/>
    </source>
</evidence>
<evidence type="ECO:0000313" key="3">
    <source>
        <dbReference type="EMBL" id="KAK3053534.1"/>
    </source>
</evidence>
<dbReference type="Gene3D" id="1.20.120.520">
    <property type="entry name" value="nmb1532 protein domain like"/>
    <property type="match status" value="1"/>
</dbReference>
<keyword evidence="4" id="KW-1185">Reference proteome</keyword>